<evidence type="ECO:0000256" key="6">
    <source>
        <dbReference type="ARBA" id="ARBA00022727"/>
    </source>
</evidence>
<dbReference type="EMBL" id="MHCA01000024">
    <property type="protein sequence ID" value="OGY12214.1"/>
    <property type="molecule type" value="Genomic_DNA"/>
</dbReference>
<evidence type="ECO:0000256" key="5">
    <source>
        <dbReference type="ARBA" id="ARBA00022723"/>
    </source>
</evidence>
<dbReference type="Gene3D" id="3.40.50.300">
    <property type="entry name" value="P-loop containing nucleotide triphosphate hydrolases"/>
    <property type="match status" value="1"/>
</dbReference>
<feature type="binding site" evidence="14">
    <location>
        <position position="289"/>
    </location>
    <ligand>
        <name>Zn(2+)</name>
        <dbReference type="ChEBI" id="CHEBI:29105"/>
        <note>catalytic</note>
    </ligand>
</feature>
<keyword evidence="4 15" id="KW-0808">Transferase</keyword>
<feature type="binding site" evidence="14">
    <location>
        <position position="278"/>
    </location>
    <ligand>
        <name>Zn(2+)</name>
        <dbReference type="ChEBI" id="CHEBI:29105"/>
        <note>catalytic</note>
    </ligand>
</feature>
<feature type="binding site" evidence="14">
    <location>
        <begin position="316"/>
        <end position="318"/>
    </location>
    <ligand>
        <name>GTP</name>
        <dbReference type="ChEBI" id="CHEBI:37565"/>
    </ligand>
</feature>
<dbReference type="PANTHER" id="PTHR21327:SF18">
    <property type="entry name" value="3,4-DIHYDROXY-2-BUTANONE 4-PHOSPHATE SYNTHASE"/>
    <property type="match status" value="1"/>
</dbReference>
<gene>
    <name evidence="14" type="primary">ribA</name>
    <name evidence="18" type="ORF">A3F61_00435</name>
</gene>
<dbReference type="InterPro" id="IPR036144">
    <property type="entry name" value="RibA-like_sf"/>
</dbReference>
<dbReference type="GO" id="GO:0005524">
    <property type="term" value="F:ATP binding"/>
    <property type="evidence" value="ECO:0007669"/>
    <property type="project" value="UniProtKB-KW"/>
</dbReference>
<dbReference type="UniPathway" id="UPA00275">
    <property type="reaction ID" value="UER00400"/>
</dbReference>
<accession>A0A1G1V9S3</accession>
<dbReference type="HAMAP" id="MF_00179">
    <property type="entry name" value="RibA"/>
    <property type="match status" value="1"/>
</dbReference>
<evidence type="ECO:0000313" key="19">
    <source>
        <dbReference type="Proteomes" id="UP000178272"/>
    </source>
</evidence>
<comment type="similarity">
    <text evidence="2">In the N-terminal section; belongs to the DHBP synthase family.</text>
</comment>
<comment type="subunit">
    <text evidence="16">Monomer.</text>
</comment>
<dbReference type="STRING" id="1797517.A3F61_00435"/>
<comment type="function">
    <text evidence="12 14">Catalyzes the conversion of GTP to 2,5-diamino-6-ribosylamino-4(3H)-pyrimidinone 5'-phosphate (DARP), formate and pyrophosphate.</text>
</comment>
<keyword evidence="5 14" id="KW-0479">Metal-binding</keyword>
<evidence type="ECO:0000256" key="4">
    <source>
        <dbReference type="ARBA" id="ARBA00022679"/>
    </source>
</evidence>
<dbReference type="CDD" id="cd00641">
    <property type="entry name" value="GTP_cyclohydro2"/>
    <property type="match status" value="1"/>
</dbReference>
<dbReference type="InterPro" id="IPR027417">
    <property type="entry name" value="P-loop_NTPase"/>
</dbReference>
<dbReference type="InterPro" id="IPR000850">
    <property type="entry name" value="Adenylat/UMP-CMP_kin"/>
</dbReference>
<evidence type="ECO:0000256" key="9">
    <source>
        <dbReference type="ARBA" id="ARBA00022801"/>
    </source>
</evidence>
<keyword evidence="16" id="KW-0067">ATP-binding</keyword>
<dbReference type="Pfam" id="PF00406">
    <property type="entry name" value="ADK"/>
    <property type="match status" value="1"/>
</dbReference>
<dbReference type="GO" id="GO:0003935">
    <property type="term" value="F:GTP cyclohydrolase II activity"/>
    <property type="evidence" value="ECO:0007669"/>
    <property type="project" value="UniProtKB-UniRule"/>
</dbReference>
<dbReference type="AlphaFoldDB" id="A0A1G1V9S3"/>
<keyword evidence="6" id="KW-0545">Nucleotide biosynthesis</keyword>
<dbReference type="PANTHER" id="PTHR21327">
    <property type="entry name" value="GTP CYCLOHYDROLASE II-RELATED"/>
    <property type="match status" value="1"/>
</dbReference>
<comment type="catalytic activity">
    <reaction evidence="13 14">
        <text>GTP + 4 H2O = 2,5-diamino-6-hydroxy-4-(5-phosphoribosylamino)-pyrimidine + formate + 2 phosphate + 3 H(+)</text>
        <dbReference type="Rhea" id="RHEA:23704"/>
        <dbReference type="ChEBI" id="CHEBI:15377"/>
        <dbReference type="ChEBI" id="CHEBI:15378"/>
        <dbReference type="ChEBI" id="CHEBI:15740"/>
        <dbReference type="ChEBI" id="CHEBI:37565"/>
        <dbReference type="ChEBI" id="CHEBI:43474"/>
        <dbReference type="ChEBI" id="CHEBI:58614"/>
        <dbReference type="EC" id="3.5.4.25"/>
    </reaction>
</comment>
<evidence type="ECO:0000256" key="2">
    <source>
        <dbReference type="ARBA" id="ARBA00005520"/>
    </source>
</evidence>
<dbReference type="PRINTS" id="PR00094">
    <property type="entry name" value="ADENYLTKNASE"/>
</dbReference>
<comment type="caution">
    <text evidence="14">Lacks conserved residue(s) required for the propagation of feature annotation.</text>
</comment>
<keyword evidence="10 14" id="KW-0862">Zinc</keyword>
<evidence type="ECO:0000256" key="15">
    <source>
        <dbReference type="RuleBase" id="RU003330"/>
    </source>
</evidence>
<feature type="binding site" evidence="14">
    <location>
        <position position="373"/>
    </location>
    <ligand>
        <name>GTP</name>
        <dbReference type="ChEBI" id="CHEBI:37565"/>
    </ligand>
</feature>
<evidence type="ECO:0000256" key="14">
    <source>
        <dbReference type="HAMAP-Rule" id="MF_00179"/>
    </source>
</evidence>
<evidence type="ECO:0000256" key="10">
    <source>
        <dbReference type="ARBA" id="ARBA00022833"/>
    </source>
</evidence>
<dbReference type="GO" id="GO:0004017">
    <property type="term" value="F:AMP kinase activity"/>
    <property type="evidence" value="ECO:0007669"/>
    <property type="project" value="UniProtKB-EC"/>
</dbReference>
<keyword evidence="3 14" id="KW-0686">Riboflavin biosynthesis</keyword>
<feature type="binding site" evidence="14">
    <location>
        <position position="338"/>
    </location>
    <ligand>
        <name>GTP</name>
        <dbReference type="ChEBI" id="CHEBI:37565"/>
    </ligand>
</feature>
<evidence type="ECO:0000256" key="11">
    <source>
        <dbReference type="ARBA" id="ARBA00023134"/>
    </source>
</evidence>
<keyword evidence="7 14" id="KW-0547">Nucleotide-binding</keyword>
<evidence type="ECO:0000256" key="7">
    <source>
        <dbReference type="ARBA" id="ARBA00022741"/>
    </source>
</evidence>
<feature type="binding site" evidence="14">
    <location>
        <position position="291"/>
    </location>
    <ligand>
        <name>Zn(2+)</name>
        <dbReference type="ChEBI" id="CHEBI:29105"/>
        <note>catalytic</note>
    </ligand>
</feature>
<comment type="cofactor">
    <cofactor evidence="14">
        <name>Zn(2+)</name>
        <dbReference type="ChEBI" id="CHEBI:29105"/>
    </cofactor>
    <text evidence="14">Binds 1 zinc ion per subunit.</text>
</comment>
<feature type="binding site" evidence="14">
    <location>
        <position position="378"/>
    </location>
    <ligand>
        <name>GTP</name>
        <dbReference type="ChEBI" id="CHEBI:37565"/>
    </ligand>
</feature>
<dbReference type="GO" id="GO:0005525">
    <property type="term" value="F:GTP binding"/>
    <property type="evidence" value="ECO:0007669"/>
    <property type="project" value="UniProtKB-KW"/>
</dbReference>
<keyword evidence="11 14" id="KW-0342">GTP-binding</keyword>
<organism evidence="18 19">
    <name type="scientific">Candidatus Blackburnbacteria bacterium RIFCSPHIGHO2_12_FULL_41_13b</name>
    <dbReference type="NCBI Taxonomy" id="1797517"/>
    <lineage>
        <taxon>Bacteria</taxon>
        <taxon>Candidatus Blackburniibacteriota</taxon>
    </lineage>
</organism>
<dbReference type="NCBIfam" id="TIGR00505">
    <property type="entry name" value="ribA"/>
    <property type="match status" value="1"/>
</dbReference>
<dbReference type="SUPFAM" id="SSF52540">
    <property type="entry name" value="P-loop containing nucleoside triphosphate hydrolases"/>
    <property type="match status" value="1"/>
</dbReference>
<dbReference type="InterPro" id="IPR000926">
    <property type="entry name" value="RibA"/>
</dbReference>
<dbReference type="EC" id="3.5.4.25" evidence="14"/>
<name>A0A1G1V9S3_9BACT</name>
<keyword evidence="9 14" id="KW-0378">Hydrolase</keyword>
<comment type="catalytic activity">
    <reaction evidence="16">
        <text>AMP + ATP = 2 ADP</text>
        <dbReference type="Rhea" id="RHEA:12973"/>
        <dbReference type="ChEBI" id="CHEBI:30616"/>
        <dbReference type="ChEBI" id="CHEBI:456215"/>
        <dbReference type="ChEBI" id="CHEBI:456216"/>
        <dbReference type="EC" id="2.7.4.3"/>
    </reaction>
</comment>
<feature type="active site" description="Nucleophile" evidence="14">
    <location>
        <position position="352"/>
    </location>
</feature>
<dbReference type="NCBIfam" id="NF001591">
    <property type="entry name" value="PRK00393.1"/>
    <property type="match status" value="1"/>
</dbReference>
<dbReference type="GO" id="GO:0009231">
    <property type="term" value="P:riboflavin biosynthetic process"/>
    <property type="evidence" value="ECO:0007669"/>
    <property type="project" value="UniProtKB-UniRule"/>
</dbReference>
<comment type="similarity">
    <text evidence="15">Belongs to the adenylate kinase family.</text>
</comment>
<comment type="caution">
    <text evidence="18">The sequence shown here is derived from an EMBL/GenBank/DDBJ whole genome shotgun (WGS) entry which is preliminary data.</text>
</comment>
<evidence type="ECO:0000256" key="16">
    <source>
        <dbReference type="RuleBase" id="RU003331"/>
    </source>
</evidence>
<evidence type="ECO:0000256" key="8">
    <source>
        <dbReference type="ARBA" id="ARBA00022777"/>
    </source>
</evidence>
<dbReference type="SUPFAM" id="SSF142695">
    <property type="entry name" value="RibA-like"/>
    <property type="match status" value="1"/>
</dbReference>
<dbReference type="InterPro" id="IPR032677">
    <property type="entry name" value="GTP_cyclohydro_II"/>
</dbReference>
<feature type="binding site" evidence="14">
    <location>
        <begin position="273"/>
        <end position="277"/>
    </location>
    <ligand>
        <name>GTP</name>
        <dbReference type="ChEBI" id="CHEBI:37565"/>
    </ligand>
</feature>
<dbReference type="Proteomes" id="UP000178272">
    <property type="component" value="Unassembled WGS sequence"/>
</dbReference>
<dbReference type="Pfam" id="PF00925">
    <property type="entry name" value="GTP_cyclohydro2"/>
    <property type="match status" value="1"/>
</dbReference>
<dbReference type="GO" id="GO:0005829">
    <property type="term" value="C:cytosol"/>
    <property type="evidence" value="ECO:0007669"/>
    <property type="project" value="TreeGrafter"/>
</dbReference>
<evidence type="ECO:0000256" key="1">
    <source>
        <dbReference type="ARBA" id="ARBA00004853"/>
    </source>
</evidence>
<proteinExistence type="inferred from homology"/>
<feature type="domain" description="GTP cyclohydrolase II" evidence="17">
    <location>
        <begin position="231"/>
        <end position="393"/>
    </location>
</feature>
<feature type="binding site" evidence="14">
    <location>
        <position position="294"/>
    </location>
    <ligand>
        <name>GTP</name>
        <dbReference type="ChEBI" id="CHEBI:37565"/>
    </ligand>
</feature>
<dbReference type="FunFam" id="3.40.50.10990:FF:000001">
    <property type="entry name" value="Riboflavin biosynthesis protein RibBA"/>
    <property type="match status" value="1"/>
</dbReference>
<comment type="similarity">
    <text evidence="14">Belongs to the GTP cyclohydrolase II family.</text>
</comment>
<evidence type="ECO:0000313" key="18">
    <source>
        <dbReference type="EMBL" id="OGY12214.1"/>
    </source>
</evidence>
<protein>
    <recommendedName>
        <fullName evidence="14">GTP cyclohydrolase-2</fullName>
        <ecNumber evidence="14">3.5.4.25</ecNumber>
    </recommendedName>
    <alternativeName>
        <fullName evidence="14">GTP cyclohydrolase II</fullName>
    </alternativeName>
</protein>
<evidence type="ECO:0000259" key="17">
    <source>
        <dbReference type="Pfam" id="PF00925"/>
    </source>
</evidence>
<evidence type="ECO:0000256" key="3">
    <source>
        <dbReference type="ARBA" id="ARBA00022619"/>
    </source>
</evidence>
<comment type="pathway">
    <text evidence="1 14">Cofactor biosynthesis; riboflavin biosynthesis; 5-amino-6-(D-ribitylamino)uracil from GTP: step 1/4.</text>
</comment>
<evidence type="ECO:0000256" key="13">
    <source>
        <dbReference type="ARBA" id="ARBA00049295"/>
    </source>
</evidence>
<evidence type="ECO:0000256" key="12">
    <source>
        <dbReference type="ARBA" id="ARBA00043932"/>
    </source>
</evidence>
<dbReference type="GO" id="GO:0008686">
    <property type="term" value="F:3,4-dihydroxy-2-butanone-4-phosphate synthase activity"/>
    <property type="evidence" value="ECO:0007669"/>
    <property type="project" value="TreeGrafter"/>
</dbReference>
<comment type="subcellular location">
    <subcellularLocation>
        <location evidence="16">Cytoplasm</location>
    </subcellularLocation>
</comment>
<keyword evidence="8 15" id="KW-0418">Kinase</keyword>
<dbReference type="Gene3D" id="3.40.50.10990">
    <property type="entry name" value="GTP cyclohydrolase II"/>
    <property type="match status" value="1"/>
</dbReference>
<reference evidence="18 19" key="1">
    <citation type="journal article" date="2016" name="Nat. Commun.">
        <title>Thousands of microbial genomes shed light on interconnected biogeochemical processes in an aquifer system.</title>
        <authorList>
            <person name="Anantharaman K."/>
            <person name="Brown C.T."/>
            <person name="Hug L.A."/>
            <person name="Sharon I."/>
            <person name="Castelle C.J."/>
            <person name="Probst A.J."/>
            <person name="Thomas B.C."/>
            <person name="Singh A."/>
            <person name="Wilkins M.J."/>
            <person name="Karaoz U."/>
            <person name="Brodie E.L."/>
            <person name="Williams K.H."/>
            <person name="Hubbard S.S."/>
            <person name="Banfield J.F."/>
        </authorList>
    </citation>
    <scope>NUCLEOTIDE SEQUENCE [LARGE SCALE GENOMIC DNA]</scope>
</reference>
<sequence length="421" mass="48580">MSKDLYIILGVPGSGKTTQAFHLAQYLKLDNLSWGTIYRNPSLAEKYPKEFKTIKSKKASDKDRSYAISNIIEKEVEQLSETSNGFIIDGYPRRLTEAKRLIRITKKGNYNIRGIIIINPSLETSHKRLKERLICKRCGNYYSEENPPLPGGFCKDDSQKLNKAYISPETLKDEFYIYRKEIAQSIRYLQKYTDVCFDVSGDDDETIIFSNILLKLRDRKQRDSKIFSRRSKAKLETKFGVFDLIAYQSEIDYSYHLALVKGDVKRGNGILIRIHSSCVTGDIFASERCDCGDQLHNSLKLIHENRKGVLIYLFQEGRGINIINKVKAYELQRKGLDTVEANERIGFPAEMREYSMVKDILDDLHIKSIKLMTNNPDKIYKLTDLGIIVEESVSIEVQPGKHNKKYLYTKRAKMKHKLCLV</sequence>
<dbReference type="GO" id="GO:0008270">
    <property type="term" value="F:zinc ion binding"/>
    <property type="evidence" value="ECO:0007669"/>
    <property type="project" value="UniProtKB-UniRule"/>
</dbReference>